<proteinExistence type="inferred from homology"/>
<keyword evidence="6" id="KW-1185">Reference proteome</keyword>
<evidence type="ECO:0000256" key="3">
    <source>
        <dbReference type="RuleBase" id="RU361235"/>
    </source>
</evidence>
<feature type="chain" id="PRO_5011831171" description="Carboxylic ester hydrolase" evidence="3">
    <location>
        <begin position="21"/>
        <end position="549"/>
    </location>
</feature>
<dbReference type="EMBL" id="KZ084121">
    <property type="protein sequence ID" value="OSD00123.1"/>
    <property type="molecule type" value="Genomic_DNA"/>
</dbReference>
<accession>A0A1Y2IHX2</accession>
<dbReference type="PANTHER" id="PTHR11559">
    <property type="entry name" value="CARBOXYLESTERASE"/>
    <property type="match status" value="1"/>
</dbReference>
<protein>
    <recommendedName>
        <fullName evidence="3">Carboxylic ester hydrolase</fullName>
        <ecNumber evidence="3">3.1.1.-</ecNumber>
    </recommendedName>
</protein>
<dbReference type="GO" id="GO:0016787">
    <property type="term" value="F:hydrolase activity"/>
    <property type="evidence" value="ECO:0007669"/>
    <property type="project" value="UniProtKB-KW"/>
</dbReference>
<dbReference type="Gene3D" id="3.40.50.1820">
    <property type="entry name" value="alpha/beta hydrolase"/>
    <property type="match status" value="1"/>
</dbReference>
<evidence type="ECO:0000256" key="1">
    <source>
        <dbReference type="ARBA" id="ARBA00005964"/>
    </source>
</evidence>
<dbReference type="OrthoDB" id="408631at2759"/>
<reference evidence="5 6" key="1">
    <citation type="journal article" date="2015" name="Biotechnol. Biofuels">
        <title>Enhanced degradation of softwood versus hardwood by the white-rot fungus Pycnoporus coccineus.</title>
        <authorList>
            <person name="Couturier M."/>
            <person name="Navarro D."/>
            <person name="Chevret D."/>
            <person name="Henrissat B."/>
            <person name="Piumi F."/>
            <person name="Ruiz-Duenas F.J."/>
            <person name="Martinez A.T."/>
            <person name="Grigoriev I.V."/>
            <person name="Riley R."/>
            <person name="Lipzen A."/>
            <person name="Berrin J.G."/>
            <person name="Master E.R."/>
            <person name="Rosso M.N."/>
        </authorList>
    </citation>
    <scope>NUCLEOTIDE SEQUENCE [LARGE SCALE GENOMIC DNA]</scope>
    <source>
        <strain evidence="5 6">BRFM310</strain>
    </source>
</reference>
<feature type="domain" description="Carboxylesterase type B" evidence="4">
    <location>
        <begin position="24"/>
        <end position="518"/>
    </location>
</feature>
<name>A0A1Y2IHX2_TRAC3</name>
<dbReference type="Proteomes" id="UP000193067">
    <property type="component" value="Unassembled WGS sequence"/>
</dbReference>
<dbReference type="AlphaFoldDB" id="A0A1Y2IHX2"/>
<evidence type="ECO:0000259" key="4">
    <source>
        <dbReference type="Pfam" id="PF00135"/>
    </source>
</evidence>
<dbReference type="InterPro" id="IPR050309">
    <property type="entry name" value="Type-B_Carboxylest/Lipase"/>
</dbReference>
<feature type="signal peptide" evidence="3">
    <location>
        <begin position="1"/>
        <end position="20"/>
    </location>
</feature>
<gene>
    <name evidence="5" type="ORF">PYCCODRAFT_1469656</name>
</gene>
<evidence type="ECO:0000313" key="6">
    <source>
        <dbReference type="Proteomes" id="UP000193067"/>
    </source>
</evidence>
<keyword evidence="3" id="KW-0732">Signal</keyword>
<evidence type="ECO:0000313" key="5">
    <source>
        <dbReference type="EMBL" id="OSD00123.1"/>
    </source>
</evidence>
<dbReference type="Pfam" id="PF00135">
    <property type="entry name" value="COesterase"/>
    <property type="match status" value="1"/>
</dbReference>
<dbReference type="STRING" id="1353009.A0A1Y2IHX2"/>
<dbReference type="InterPro" id="IPR002018">
    <property type="entry name" value="CarbesteraseB"/>
</dbReference>
<organism evidence="5 6">
    <name type="scientific">Trametes coccinea (strain BRFM310)</name>
    <name type="common">Pycnoporus coccineus</name>
    <dbReference type="NCBI Taxonomy" id="1353009"/>
    <lineage>
        <taxon>Eukaryota</taxon>
        <taxon>Fungi</taxon>
        <taxon>Dikarya</taxon>
        <taxon>Basidiomycota</taxon>
        <taxon>Agaricomycotina</taxon>
        <taxon>Agaricomycetes</taxon>
        <taxon>Polyporales</taxon>
        <taxon>Polyporaceae</taxon>
        <taxon>Trametes</taxon>
    </lineage>
</organism>
<sequence length="549" mass="59179">MLGRLQTLLYSAAIINNVSATPGPTVKLDRATVLGITDSTTGTDQYLGIPFAQPPVGQLRLQLPQPVPPYTTTLNATTFGNQCFQANMTAPRLPSDLNLPPEISQFLNGSLGAPAPPQSEDCLNINVVVPAGTKPGAKLPVAAWIYGGAYQVGSDASFTSMGAGIVNRSVELGQPLMFVSMNYRLGVFGFLGGSEVQKAGVGNLGLQDQREALRWIQKYISAFGGDPAKVTIWGESAGSQSVAYQMVTNGGNTEGLFRAGWMESGAVEAVGSITKLQPTFDFIASEVGCASSSDVLSCLRGVPATDLKAAADKTPTVYTYQGLNTPWFPHADGKFLTEDPYELVLKRVAADVPFVIGNCEDEGTLFSLASLNVTTDEEFAKFIKKGYFPTASEDAMDLLMHYYPSDPAAGSPFETGDAYAFTPEYKRIAAFQGDFVFESARRFFLHHLSARQKAWSFMSKRSQVKGLGATHSTDLQNVFGGGDMADFLIRFVNTLDPNGGPEINWPVYSPEAPQLLAFVDGEQPLEIISDTFRKEAMEYLMFLGLVYPV</sequence>
<dbReference type="EC" id="3.1.1.-" evidence="3"/>
<comment type="similarity">
    <text evidence="1 3">Belongs to the type-B carboxylesterase/lipase family.</text>
</comment>
<dbReference type="InterPro" id="IPR019826">
    <property type="entry name" value="Carboxylesterase_B_AS"/>
</dbReference>
<dbReference type="SUPFAM" id="SSF53474">
    <property type="entry name" value="alpha/beta-Hydrolases"/>
    <property type="match status" value="1"/>
</dbReference>
<dbReference type="InterPro" id="IPR029058">
    <property type="entry name" value="AB_hydrolase_fold"/>
</dbReference>
<evidence type="ECO:0000256" key="2">
    <source>
        <dbReference type="ARBA" id="ARBA00022801"/>
    </source>
</evidence>
<keyword evidence="2 3" id="KW-0378">Hydrolase</keyword>
<dbReference type="PROSITE" id="PS00122">
    <property type="entry name" value="CARBOXYLESTERASE_B_1"/>
    <property type="match status" value="1"/>
</dbReference>